<reference evidence="2 3" key="1">
    <citation type="journal article" date="2014" name="BMC Genomics">
        <title>Comparative genome sequencing reveals chemotype-specific gene clusters in the toxigenic black mold Stachybotrys.</title>
        <authorList>
            <person name="Semeiks J."/>
            <person name="Borek D."/>
            <person name="Otwinowski Z."/>
            <person name="Grishin N.V."/>
        </authorList>
    </citation>
    <scope>NUCLEOTIDE SEQUENCE [LARGE SCALE GENOMIC DNA]</scope>
    <source>
        <strain evidence="2 3">IBT 40285</strain>
    </source>
</reference>
<organism evidence="2 3">
    <name type="scientific">Stachybotrys chlorohalonatus (strain IBT 40285)</name>
    <dbReference type="NCBI Taxonomy" id="1283841"/>
    <lineage>
        <taxon>Eukaryota</taxon>
        <taxon>Fungi</taxon>
        <taxon>Dikarya</taxon>
        <taxon>Ascomycota</taxon>
        <taxon>Pezizomycotina</taxon>
        <taxon>Sordariomycetes</taxon>
        <taxon>Hypocreomycetidae</taxon>
        <taxon>Hypocreales</taxon>
        <taxon>Stachybotryaceae</taxon>
        <taxon>Stachybotrys</taxon>
    </lineage>
</organism>
<name>A0A084QTR1_STAC4</name>
<dbReference type="InParanoid" id="A0A084QTR1"/>
<dbReference type="OrthoDB" id="5427664at2759"/>
<evidence type="ECO:0000313" key="2">
    <source>
        <dbReference type="EMBL" id="KFA67346.1"/>
    </source>
</evidence>
<sequence length="138" mass="15167">MAAACSASEHFAQSHLVLIPHSLGTKARDTVMPCSYSCSEIPGPLEENGDISGLGALALQVVVGFTTIGWITIAVLVACYLFAFDPSDDPFAVDPKRPHPCHRPNPIDVAIFKRTRRLRNLVRRGEYYGSIMERILNK</sequence>
<accession>A0A084QTR1</accession>
<dbReference type="STRING" id="1283841.A0A084QTR1"/>
<keyword evidence="1" id="KW-0812">Transmembrane</keyword>
<feature type="non-terminal residue" evidence="2">
    <location>
        <position position="138"/>
    </location>
</feature>
<dbReference type="HOGENOM" id="CLU_1860097_0_0_1"/>
<protein>
    <submittedName>
        <fullName evidence="2">Uncharacterized protein</fullName>
    </submittedName>
</protein>
<evidence type="ECO:0000313" key="3">
    <source>
        <dbReference type="Proteomes" id="UP000028524"/>
    </source>
</evidence>
<proteinExistence type="predicted"/>
<keyword evidence="1" id="KW-1133">Transmembrane helix</keyword>
<dbReference type="Proteomes" id="UP000028524">
    <property type="component" value="Unassembled WGS sequence"/>
</dbReference>
<dbReference type="AlphaFoldDB" id="A0A084QTR1"/>
<keyword evidence="1" id="KW-0472">Membrane</keyword>
<gene>
    <name evidence="2" type="ORF">S40285_10879</name>
</gene>
<keyword evidence="3" id="KW-1185">Reference proteome</keyword>
<dbReference type="EMBL" id="KL660209">
    <property type="protein sequence ID" value="KFA67346.1"/>
    <property type="molecule type" value="Genomic_DNA"/>
</dbReference>
<feature type="transmembrane region" description="Helical" evidence="1">
    <location>
        <begin position="57"/>
        <end position="83"/>
    </location>
</feature>
<evidence type="ECO:0000256" key="1">
    <source>
        <dbReference type="SAM" id="Phobius"/>
    </source>
</evidence>